<dbReference type="Gene3D" id="3.40.710.10">
    <property type="entry name" value="DD-peptidase/beta-lactamase superfamily"/>
    <property type="match status" value="1"/>
</dbReference>
<dbReference type="InterPro" id="IPR012338">
    <property type="entry name" value="Beta-lactam/transpept-like"/>
</dbReference>
<dbReference type="PANTHER" id="PTHR46825">
    <property type="entry name" value="D-ALANYL-D-ALANINE-CARBOXYPEPTIDASE/ENDOPEPTIDASE AMPH"/>
    <property type="match status" value="1"/>
</dbReference>
<name>A0ABW5IY02_9FLAO</name>
<evidence type="ECO:0000259" key="1">
    <source>
        <dbReference type="Pfam" id="PF00144"/>
    </source>
</evidence>
<dbReference type="InterPro" id="IPR050491">
    <property type="entry name" value="AmpC-like"/>
</dbReference>
<dbReference type="Proteomes" id="UP001597468">
    <property type="component" value="Unassembled WGS sequence"/>
</dbReference>
<keyword evidence="2" id="KW-0378">Hydrolase</keyword>
<gene>
    <name evidence="2" type="ORF">ACFSTG_10205</name>
</gene>
<accession>A0ABW5IY02</accession>
<sequence length="355" mass="39753">MKNFITLLLLVSGTLLQAQTQEQIRKLDSLFDSIHANDLAMGSISIFSNGKEAYTRSIGYLDVANQTPANNTTAYRIGSVTKTFTAVVMMQLIEEGKLEAETRLEEYFPQVPNSDKISIEHLLRHQSGLFNITDDEDFRKWMLSPQSREAMLKRMVKNGTLFLPAEKSEYSNTNYLLLSYIAEEIEDKPYAEIVKQRIIDKLGLENTFYGGKIVPENNQARSYVYSDAGWELMPETDMSVPMGAGALVSTPQDLNKFYWNLFEGNLVTTASLDEMKTEKDGMGIGMMKLPLEGIEVYGHGGGIDGFSSIAVHFPEGKITAAFVANGSNYPMKHLFLSAMKIMLGQKYELPELSQQ</sequence>
<feature type="domain" description="Beta-lactamase-related" evidence="1">
    <location>
        <begin position="42"/>
        <end position="329"/>
    </location>
</feature>
<evidence type="ECO:0000313" key="3">
    <source>
        <dbReference type="Proteomes" id="UP001597468"/>
    </source>
</evidence>
<dbReference type="SUPFAM" id="SSF56601">
    <property type="entry name" value="beta-lactamase/transpeptidase-like"/>
    <property type="match status" value="1"/>
</dbReference>
<organism evidence="2 3">
    <name type="scientific">Salinimicrobium flavum</name>
    <dbReference type="NCBI Taxonomy" id="1737065"/>
    <lineage>
        <taxon>Bacteria</taxon>
        <taxon>Pseudomonadati</taxon>
        <taxon>Bacteroidota</taxon>
        <taxon>Flavobacteriia</taxon>
        <taxon>Flavobacteriales</taxon>
        <taxon>Flavobacteriaceae</taxon>
        <taxon>Salinimicrobium</taxon>
    </lineage>
</organism>
<dbReference type="EMBL" id="JBHULT010000009">
    <property type="protein sequence ID" value="MFD2518265.1"/>
    <property type="molecule type" value="Genomic_DNA"/>
</dbReference>
<dbReference type="RefSeq" id="WP_380752059.1">
    <property type="nucleotide sequence ID" value="NZ_JBHULT010000009.1"/>
</dbReference>
<dbReference type="Pfam" id="PF00144">
    <property type="entry name" value="Beta-lactamase"/>
    <property type="match status" value="1"/>
</dbReference>
<protein>
    <submittedName>
        <fullName evidence="2">Serine hydrolase domain-containing protein</fullName>
        <ecNumber evidence="2">3.-.-.-</ecNumber>
    </submittedName>
</protein>
<dbReference type="InterPro" id="IPR001466">
    <property type="entry name" value="Beta-lactam-related"/>
</dbReference>
<comment type="caution">
    <text evidence="2">The sequence shown here is derived from an EMBL/GenBank/DDBJ whole genome shotgun (WGS) entry which is preliminary data.</text>
</comment>
<evidence type="ECO:0000313" key="2">
    <source>
        <dbReference type="EMBL" id="MFD2518265.1"/>
    </source>
</evidence>
<dbReference type="PANTHER" id="PTHR46825:SF9">
    <property type="entry name" value="BETA-LACTAMASE-RELATED DOMAIN-CONTAINING PROTEIN"/>
    <property type="match status" value="1"/>
</dbReference>
<dbReference type="GO" id="GO:0016787">
    <property type="term" value="F:hydrolase activity"/>
    <property type="evidence" value="ECO:0007669"/>
    <property type="project" value="UniProtKB-KW"/>
</dbReference>
<dbReference type="EC" id="3.-.-.-" evidence="2"/>
<reference evidence="3" key="1">
    <citation type="journal article" date="2019" name="Int. J. Syst. Evol. Microbiol.">
        <title>The Global Catalogue of Microorganisms (GCM) 10K type strain sequencing project: providing services to taxonomists for standard genome sequencing and annotation.</title>
        <authorList>
            <consortium name="The Broad Institute Genomics Platform"/>
            <consortium name="The Broad Institute Genome Sequencing Center for Infectious Disease"/>
            <person name="Wu L."/>
            <person name="Ma J."/>
        </authorList>
    </citation>
    <scope>NUCLEOTIDE SEQUENCE [LARGE SCALE GENOMIC DNA]</scope>
    <source>
        <strain evidence="3">KCTC 42585</strain>
    </source>
</reference>
<keyword evidence="3" id="KW-1185">Reference proteome</keyword>
<proteinExistence type="predicted"/>